<dbReference type="PANTHER" id="PTHR10000:SF53">
    <property type="entry name" value="5-AMINO-6-(5-PHOSPHO-D-RIBITYLAMINO)URACIL PHOSPHATASE YBJI-RELATED"/>
    <property type="match status" value="1"/>
</dbReference>
<dbReference type="InterPro" id="IPR036412">
    <property type="entry name" value="HAD-like_sf"/>
</dbReference>
<keyword evidence="2" id="KW-1185">Reference proteome</keyword>
<dbReference type="PANTHER" id="PTHR10000">
    <property type="entry name" value="PHOSPHOSERINE PHOSPHATASE"/>
    <property type="match status" value="1"/>
</dbReference>
<dbReference type="Gene3D" id="3.40.50.1000">
    <property type="entry name" value="HAD superfamily/HAD-like"/>
    <property type="match status" value="1"/>
</dbReference>
<dbReference type="GO" id="GO:0005829">
    <property type="term" value="C:cytosol"/>
    <property type="evidence" value="ECO:0007669"/>
    <property type="project" value="TreeGrafter"/>
</dbReference>
<dbReference type="GO" id="GO:0016791">
    <property type="term" value="F:phosphatase activity"/>
    <property type="evidence" value="ECO:0007669"/>
    <property type="project" value="UniProtKB-ARBA"/>
</dbReference>
<dbReference type="STRING" id="1437875.CFRA_03785"/>
<protein>
    <submittedName>
        <fullName evidence="1">HAD family hydrolase</fullName>
    </submittedName>
</protein>
<evidence type="ECO:0000313" key="1">
    <source>
        <dbReference type="EMBL" id="APT88543.1"/>
    </source>
</evidence>
<proteinExistence type="predicted"/>
<sequence>MAPRLVAVDMDGTFLDPDGRVPAGFAELYPRLTAAGAVFTPASGRQLRTLADMFSELGEQMSYIAENGAVVVHHGEVTSTTPMPAGPVHAVIDAVADFNAATAGTGHAPLWLLVCRPEVAYLTDPEAAGDPEVVKYYHSVEVTADLHAAADAGDVVKLAVFTPEDAETVVAPALRPAAGGMNVVVSGAHWIDVMSPEADKGRALRELAGYLGCPREETVAFGDYLNDYELLRAAGTAYAMANAHPRLKEIADHIAPSNAEHGVLTVLESLL</sequence>
<name>A0A1L7CRS2_9CORY</name>
<dbReference type="Pfam" id="PF08282">
    <property type="entry name" value="Hydrolase_3"/>
    <property type="match status" value="1"/>
</dbReference>
<dbReference type="KEGG" id="cfk:CFRA_03785"/>
<gene>
    <name evidence="1" type="ORF">CFRA_03785</name>
</gene>
<evidence type="ECO:0000313" key="2">
    <source>
        <dbReference type="Proteomes" id="UP000185434"/>
    </source>
</evidence>
<dbReference type="SFLD" id="SFLDS00003">
    <property type="entry name" value="Haloacid_Dehalogenase"/>
    <property type="match status" value="1"/>
</dbReference>
<dbReference type="InterPro" id="IPR023214">
    <property type="entry name" value="HAD_sf"/>
</dbReference>
<dbReference type="CDD" id="cd07518">
    <property type="entry name" value="HAD_YbiV-Like"/>
    <property type="match status" value="1"/>
</dbReference>
<organism evidence="1 2">
    <name type="scientific">Corynebacterium frankenforstense DSM 45800</name>
    <dbReference type="NCBI Taxonomy" id="1437875"/>
    <lineage>
        <taxon>Bacteria</taxon>
        <taxon>Bacillati</taxon>
        <taxon>Actinomycetota</taxon>
        <taxon>Actinomycetes</taxon>
        <taxon>Mycobacteriales</taxon>
        <taxon>Corynebacteriaceae</taxon>
        <taxon>Corynebacterium</taxon>
    </lineage>
</organism>
<dbReference type="InterPro" id="IPR000150">
    <property type="entry name" value="Cof"/>
</dbReference>
<dbReference type="NCBIfam" id="TIGR00099">
    <property type="entry name" value="Cof-subfamily"/>
    <property type="match status" value="1"/>
</dbReference>
<dbReference type="Gene3D" id="3.30.1240.10">
    <property type="match status" value="1"/>
</dbReference>
<dbReference type="Proteomes" id="UP000185434">
    <property type="component" value="Chromosome"/>
</dbReference>
<dbReference type="SUPFAM" id="SSF56784">
    <property type="entry name" value="HAD-like"/>
    <property type="match status" value="1"/>
</dbReference>
<dbReference type="OrthoDB" id="3180855at2"/>
<reference evidence="1 2" key="1">
    <citation type="submission" date="2014-08" db="EMBL/GenBank/DDBJ databases">
        <title>Complete genome sequence of Corynebacterium frankenforstense ST18(T) (=DSM 45800(T)), isolated from raw cow milk.</title>
        <authorList>
            <person name="Ruckert C."/>
            <person name="Albersmeier A."/>
            <person name="Winkler A."/>
            <person name="Lipski A."/>
            <person name="Kalinowski J."/>
        </authorList>
    </citation>
    <scope>NUCLEOTIDE SEQUENCE [LARGE SCALE GENOMIC DNA]</scope>
    <source>
        <strain evidence="1 2">ST18</strain>
    </source>
</reference>
<dbReference type="GO" id="GO:0000287">
    <property type="term" value="F:magnesium ion binding"/>
    <property type="evidence" value="ECO:0007669"/>
    <property type="project" value="TreeGrafter"/>
</dbReference>
<keyword evidence="1" id="KW-0378">Hydrolase</keyword>
<dbReference type="SFLD" id="SFLDG01140">
    <property type="entry name" value="C2.B:_Phosphomannomutase_and_P"/>
    <property type="match status" value="1"/>
</dbReference>
<accession>A0A1L7CRS2</accession>
<dbReference type="RefSeq" id="WP_075663517.1">
    <property type="nucleotide sequence ID" value="NZ_CP009247.1"/>
</dbReference>
<dbReference type="AlphaFoldDB" id="A0A1L7CRS2"/>
<dbReference type="EMBL" id="CP009247">
    <property type="protein sequence ID" value="APT88543.1"/>
    <property type="molecule type" value="Genomic_DNA"/>
</dbReference>